<reference evidence="3" key="1">
    <citation type="submission" date="2019-11" db="EMBL/GenBank/DDBJ databases">
        <title>Genome sequence of Heliorestis convoluta strain HH, an alkaliphilic and minimalistic phototrophic bacterium from a soda lake in Egypt.</title>
        <authorList>
            <person name="Dewey E.D."/>
            <person name="Stokes L.M."/>
            <person name="Burchell B.M."/>
            <person name="Shaffer K.N."/>
            <person name="Huntington A.M."/>
            <person name="Baker J.M."/>
            <person name="Nadendla S."/>
            <person name="Giglio M.G."/>
            <person name="Touchman J.W."/>
            <person name="Blankenship R.E."/>
            <person name="Madigan M.T."/>
            <person name="Sattley W.M."/>
        </authorList>
    </citation>
    <scope>NUCLEOTIDE SEQUENCE [LARGE SCALE GENOMIC DNA]</scope>
    <source>
        <strain evidence="3">HH</strain>
    </source>
</reference>
<evidence type="ECO:0000256" key="1">
    <source>
        <dbReference type="SAM" id="Phobius"/>
    </source>
</evidence>
<organism evidence="2 3">
    <name type="scientific">Heliorestis convoluta</name>
    <dbReference type="NCBI Taxonomy" id="356322"/>
    <lineage>
        <taxon>Bacteria</taxon>
        <taxon>Bacillati</taxon>
        <taxon>Bacillota</taxon>
        <taxon>Clostridia</taxon>
        <taxon>Eubacteriales</taxon>
        <taxon>Heliobacteriaceae</taxon>
        <taxon>Heliorestis</taxon>
    </lineage>
</organism>
<dbReference type="AlphaFoldDB" id="A0A5Q2MWQ3"/>
<dbReference type="OrthoDB" id="9786534at2"/>
<keyword evidence="1" id="KW-0812">Transmembrane</keyword>
<keyword evidence="1" id="KW-1133">Transmembrane helix</keyword>
<gene>
    <name evidence="2" type="ORF">FTV88_0618</name>
</gene>
<feature type="transmembrane region" description="Helical" evidence="1">
    <location>
        <begin position="7"/>
        <end position="27"/>
    </location>
</feature>
<evidence type="ECO:0000313" key="3">
    <source>
        <dbReference type="Proteomes" id="UP000366051"/>
    </source>
</evidence>
<dbReference type="InterPro" id="IPR046674">
    <property type="entry name" value="DUF6544"/>
</dbReference>
<keyword evidence="1" id="KW-0472">Membrane</keyword>
<sequence length="222" mass="25453">MMKRIGIIGFGVIMGIFVIVLAFSAIANATFNQKVHKEIVEFLETQKHSEATTIQAEEVEHLPEPVKKWLRTTGVINTEPVHTARSRQSALVRLDQDKDNWMPLEAQQYFTIDKPGFLWTAKFKVAPFIHIVGRDRYHEGKGHMLIKFQSFFNIADAKGYEMDQGSLVRYLAEIVWVPTAALEEYIAWQEIDENSALATMTYQACLHPVSLLLMMKGMQYIF</sequence>
<protein>
    <submittedName>
        <fullName evidence="2">Uncharacterized protein</fullName>
    </submittedName>
</protein>
<keyword evidence="3" id="KW-1185">Reference proteome</keyword>
<evidence type="ECO:0000313" key="2">
    <source>
        <dbReference type="EMBL" id="QGG46797.1"/>
    </source>
</evidence>
<proteinExistence type="predicted"/>
<dbReference type="EMBL" id="CP045875">
    <property type="protein sequence ID" value="QGG46797.1"/>
    <property type="molecule type" value="Genomic_DNA"/>
</dbReference>
<accession>A0A5Q2MWQ3</accession>
<dbReference type="Pfam" id="PF20181">
    <property type="entry name" value="DUF6544"/>
    <property type="match status" value="1"/>
</dbReference>
<dbReference type="KEGG" id="hcv:FTV88_0618"/>
<name>A0A5Q2MWQ3_9FIRM</name>
<dbReference type="Proteomes" id="UP000366051">
    <property type="component" value="Chromosome"/>
</dbReference>